<evidence type="ECO:0000313" key="2">
    <source>
        <dbReference type="Proteomes" id="UP000754644"/>
    </source>
</evidence>
<protein>
    <submittedName>
        <fullName evidence="1">Histidine phosphatase family protein</fullName>
    </submittedName>
</protein>
<evidence type="ECO:0000313" key="1">
    <source>
        <dbReference type="EMBL" id="NQV64194.1"/>
    </source>
</evidence>
<gene>
    <name evidence="1" type="ORF">HQ497_02415</name>
</gene>
<proteinExistence type="predicted"/>
<dbReference type="Gene3D" id="3.40.50.1240">
    <property type="entry name" value="Phosphoglycerate mutase-like"/>
    <property type="match status" value="1"/>
</dbReference>
<sequence length="70" mass="7671">ASLEQIITDNPGKRVAVTCHGGVINVWAAHVIGFAPRLFFNPNYTSINRFMASSGGDKTVITLNEHHHLK</sequence>
<comment type="caution">
    <text evidence="1">The sequence shown here is derived from an EMBL/GenBank/DDBJ whole genome shotgun (WGS) entry which is preliminary data.</text>
</comment>
<dbReference type="SUPFAM" id="SSF53254">
    <property type="entry name" value="Phosphoglycerate mutase-like"/>
    <property type="match status" value="1"/>
</dbReference>
<reference evidence="1" key="1">
    <citation type="submission" date="2020-05" db="EMBL/GenBank/DDBJ databases">
        <title>Sulfur intermediates as new biogeochemical hubs in an aquatic model microbial ecosystem.</title>
        <authorList>
            <person name="Vigneron A."/>
        </authorList>
    </citation>
    <scope>NUCLEOTIDE SEQUENCE</scope>
    <source>
        <strain evidence="1">Bin.250</strain>
    </source>
</reference>
<organism evidence="1 2">
    <name type="scientific">SAR86 cluster bacterium</name>
    <dbReference type="NCBI Taxonomy" id="2030880"/>
    <lineage>
        <taxon>Bacteria</taxon>
        <taxon>Pseudomonadati</taxon>
        <taxon>Pseudomonadota</taxon>
        <taxon>Gammaproteobacteria</taxon>
        <taxon>SAR86 cluster</taxon>
    </lineage>
</organism>
<accession>A0A972VVR3</accession>
<dbReference type="InterPro" id="IPR029033">
    <property type="entry name" value="His_PPase_superfam"/>
</dbReference>
<dbReference type="AlphaFoldDB" id="A0A972VVR3"/>
<name>A0A972VVR3_9GAMM</name>
<dbReference type="Pfam" id="PF00300">
    <property type="entry name" value="His_Phos_1"/>
    <property type="match status" value="1"/>
</dbReference>
<feature type="non-terminal residue" evidence="1">
    <location>
        <position position="1"/>
    </location>
</feature>
<dbReference type="InterPro" id="IPR013078">
    <property type="entry name" value="His_Pase_superF_clade-1"/>
</dbReference>
<dbReference type="Proteomes" id="UP000754644">
    <property type="component" value="Unassembled WGS sequence"/>
</dbReference>
<dbReference type="EMBL" id="JABMOJ010000082">
    <property type="protein sequence ID" value="NQV64194.1"/>
    <property type="molecule type" value="Genomic_DNA"/>
</dbReference>